<dbReference type="SMART" id="SM00422">
    <property type="entry name" value="HTH_MERR"/>
    <property type="match status" value="1"/>
</dbReference>
<dbReference type="Pfam" id="PF13411">
    <property type="entry name" value="MerR_1"/>
    <property type="match status" value="1"/>
</dbReference>
<keyword evidence="1" id="KW-0238">DNA-binding</keyword>
<accession>A0ABP9QJD5</accession>
<dbReference type="PANTHER" id="PTHR30204">
    <property type="entry name" value="REDOX-CYCLING DRUG-SENSING TRANSCRIPTIONAL ACTIVATOR SOXR"/>
    <property type="match status" value="1"/>
</dbReference>
<name>A0ABP9QJD5_9PSEU</name>
<feature type="domain" description="HTH merR-type" evidence="3">
    <location>
        <begin position="13"/>
        <end position="81"/>
    </location>
</feature>
<dbReference type="PANTHER" id="PTHR30204:SF93">
    <property type="entry name" value="HTH MERR-TYPE DOMAIN-CONTAINING PROTEIN"/>
    <property type="match status" value="1"/>
</dbReference>
<dbReference type="EMBL" id="BAABIB010000063">
    <property type="protein sequence ID" value="GAA5162819.1"/>
    <property type="molecule type" value="Genomic_DNA"/>
</dbReference>
<evidence type="ECO:0000313" key="4">
    <source>
        <dbReference type="EMBL" id="GAA5162819.1"/>
    </source>
</evidence>
<gene>
    <name evidence="4" type="ORF">GCM10023214_30180</name>
</gene>
<reference evidence="5" key="1">
    <citation type="journal article" date="2019" name="Int. J. Syst. Evol. Microbiol.">
        <title>The Global Catalogue of Microorganisms (GCM) 10K type strain sequencing project: providing services to taxonomists for standard genome sequencing and annotation.</title>
        <authorList>
            <consortium name="The Broad Institute Genomics Platform"/>
            <consortium name="The Broad Institute Genome Sequencing Center for Infectious Disease"/>
            <person name="Wu L."/>
            <person name="Ma J."/>
        </authorList>
    </citation>
    <scope>NUCLEOTIDE SEQUENCE [LARGE SCALE GENOMIC DNA]</scope>
    <source>
        <strain evidence="5">JCM 18054</strain>
    </source>
</reference>
<dbReference type="Proteomes" id="UP001500192">
    <property type="component" value="Unassembled WGS sequence"/>
</dbReference>
<evidence type="ECO:0000256" key="2">
    <source>
        <dbReference type="SAM" id="MobiDB-lite"/>
    </source>
</evidence>
<keyword evidence="5" id="KW-1185">Reference proteome</keyword>
<dbReference type="Gene3D" id="1.10.1660.10">
    <property type="match status" value="1"/>
</dbReference>
<comment type="caution">
    <text evidence="4">The sequence shown here is derived from an EMBL/GenBank/DDBJ whole genome shotgun (WGS) entry which is preliminary data.</text>
</comment>
<dbReference type="InterPro" id="IPR009061">
    <property type="entry name" value="DNA-bd_dom_put_sf"/>
</dbReference>
<protein>
    <submittedName>
        <fullName evidence="4">MerR family transcriptional regulator</fullName>
    </submittedName>
</protein>
<organism evidence="4 5">
    <name type="scientific">Amycolatopsis dongchuanensis</name>
    <dbReference type="NCBI Taxonomy" id="1070866"/>
    <lineage>
        <taxon>Bacteria</taxon>
        <taxon>Bacillati</taxon>
        <taxon>Actinomycetota</taxon>
        <taxon>Actinomycetes</taxon>
        <taxon>Pseudonocardiales</taxon>
        <taxon>Pseudonocardiaceae</taxon>
        <taxon>Amycolatopsis</taxon>
    </lineage>
</organism>
<proteinExistence type="predicted"/>
<sequence>MGVDRLDDEDYPAWTMGQAAEALDVRPAFLRSLDAADVVQPHRSSGGHRRYSRRQLRLAARVRELFDSGMTLAAADRIVRLEDQLARTRAENKELRRRLGMDDTGTHREQEE</sequence>
<evidence type="ECO:0000313" key="5">
    <source>
        <dbReference type="Proteomes" id="UP001500192"/>
    </source>
</evidence>
<feature type="region of interest" description="Disordered" evidence="2">
    <location>
        <begin position="91"/>
        <end position="112"/>
    </location>
</feature>
<evidence type="ECO:0000259" key="3">
    <source>
        <dbReference type="PROSITE" id="PS50937"/>
    </source>
</evidence>
<dbReference type="PROSITE" id="PS50937">
    <property type="entry name" value="HTH_MERR_2"/>
    <property type="match status" value="1"/>
</dbReference>
<dbReference type="InterPro" id="IPR000551">
    <property type="entry name" value="MerR-type_HTH_dom"/>
</dbReference>
<dbReference type="SUPFAM" id="SSF46955">
    <property type="entry name" value="Putative DNA-binding domain"/>
    <property type="match status" value="1"/>
</dbReference>
<dbReference type="InterPro" id="IPR047057">
    <property type="entry name" value="MerR_fam"/>
</dbReference>
<evidence type="ECO:0000256" key="1">
    <source>
        <dbReference type="ARBA" id="ARBA00023125"/>
    </source>
</evidence>
<dbReference type="RefSeq" id="WP_245782968.1">
    <property type="nucleotide sequence ID" value="NZ_BAABIB010000063.1"/>
</dbReference>